<dbReference type="PROSITE" id="PS51371">
    <property type="entry name" value="CBS"/>
    <property type="match status" value="2"/>
</dbReference>
<dbReference type="SUPFAM" id="SSF51206">
    <property type="entry name" value="cAMP-binding domain-like"/>
    <property type="match status" value="1"/>
</dbReference>
<dbReference type="SUPFAM" id="SSF54631">
    <property type="entry name" value="CBS-domain pair"/>
    <property type="match status" value="1"/>
</dbReference>
<evidence type="ECO:0000313" key="5">
    <source>
        <dbReference type="EMBL" id="OEF95863.1"/>
    </source>
</evidence>
<dbReference type="RefSeq" id="WP_069644135.1">
    <property type="nucleotide sequence ID" value="NZ_MIJE01000034.1"/>
</dbReference>
<accession>A0A1E5FZ65</accession>
<dbReference type="InterPro" id="IPR000644">
    <property type="entry name" value="CBS_dom"/>
</dbReference>
<dbReference type="PANTHER" id="PTHR43080">
    <property type="entry name" value="CBS DOMAIN-CONTAINING PROTEIN CBSX3, MITOCHONDRIAL"/>
    <property type="match status" value="1"/>
</dbReference>
<dbReference type="Gene3D" id="3.30.460.10">
    <property type="entry name" value="Beta Polymerase, domain 2"/>
    <property type="match status" value="1"/>
</dbReference>
<dbReference type="InterPro" id="IPR046342">
    <property type="entry name" value="CBS_dom_sf"/>
</dbReference>
<organism evidence="5 6">
    <name type="scientific">Desulfuribacillus alkaliarsenatis</name>
    <dbReference type="NCBI Taxonomy" id="766136"/>
    <lineage>
        <taxon>Bacteria</taxon>
        <taxon>Bacillati</taxon>
        <taxon>Bacillota</taxon>
        <taxon>Desulfuribacillia</taxon>
        <taxon>Desulfuribacillales</taxon>
        <taxon>Desulfuribacillaceae</taxon>
        <taxon>Desulfuribacillus</taxon>
    </lineage>
</organism>
<dbReference type="PANTHER" id="PTHR43080:SF2">
    <property type="entry name" value="CBS DOMAIN-CONTAINING PROTEIN"/>
    <property type="match status" value="1"/>
</dbReference>
<dbReference type="InterPro" id="IPR014710">
    <property type="entry name" value="RmlC-like_jellyroll"/>
</dbReference>
<dbReference type="Pfam" id="PF10335">
    <property type="entry name" value="DUF294_C"/>
    <property type="match status" value="1"/>
</dbReference>
<dbReference type="InterPro" id="IPR000595">
    <property type="entry name" value="cNMP-bd_dom"/>
</dbReference>
<feature type="domain" description="Cyclic nucleotide-binding" evidence="3">
    <location>
        <begin position="25"/>
        <end position="95"/>
    </location>
</feature>
<evidence type="ECO:0000256" key="1">
    <source>
        <dbReference type="ARBA" id="ARBA00023122"/>
    </source>
</evidence>
<dbReference type="CDD" id="cd00038">
    <property type="entry name" value="CAP_ED"/>
    <property type="match status" value="1"/>
</dbReference>
<dbReference type="Pfam" id="PF00571">
    <property type="entry name" value="CBS"/>
    <property type="match status" value="2"/>
</dbReference>
<dbReference type="CDD" id="cd04587">
    <property type="entry name" value="CBS_pair_CAP-ED_NT_Pol-beta-like_DUF294_assoc"/>
    <property type="match status" value="1"/>
</dbReference>
<dbReference type="InterPro" id="IPR005105">
    <property type="entry name" value="GlnD_Uridyltrans_N"/>
</dbReference>
<dbReference type="EMBL" id="MIJE01000034">
    <property type="protein sequence ID" value="OEF95863.1"/>
    <property type="molecule type" value="Genomic_DNA"/>
</dbReference>
<dbReference type="InterPro" id="IPR018490">
    <property type="entry name" value="cNMP-bd_dom_sf"/>
</dbReference>
<reference evidence="5 6" key="1">
    <citation type="submission" date="2016-09" db="EMBL/GenBank/DDBJ databases">
        <title>Draft genome sequence for the type strain of Desulfuribacillus alkaliarsenatis AHT28, an obligately anaerobic, sulfidogenic bacterium isolated from Russian soda lake sediments.</title>
        <authorList>
            <person name="Abin C.A."/>
            <person name="Hollibaugh J.T."/>
        </authorList>
    </citation>
    <scope>NUCLEOTIDE SEQUENCE [LARGE SCALE GENOMIC DNA]</scope>
    <source>
        <strain evidence="5 6">AHT28</strain>
    </source>
</reference>
<protein>
    <recommendedName>
        <fullName evidence="7">Signal transduction protein</fullName>
    </recommendedName>
</protein>
<evidence type="ECO:0008006" key="7">
    <source>
        <dbReference type="Google" id="ProtNLM"/>
    </source>
</evidence>
<dbReference type="GO" id="GO:0008773">
    <property type="term" value="F:[protein-PII] uridylyltransferase activity"/>
    <property type="evidence" value="ECO:0007669"/>
    <property type="project" value="InterPro"/>
</dbReference>
<dbReference type="InterPro" id="IPR043519">
    <property type="entry name" value="NT_sf"/>
</dbReference>
<dbReference type="Gene3D" id="2.60.120.10">
    <property type="entry name" value="Jelly Rolls"/>
    <property type="match status" value="1"/>
</dbReference>
<dbReference type="PROSITE" id="PS50042">
    <property type="entry name" value="CNMP_BINDING_3"/>
    <property type="match status" value="1"/>
</dbReference>
<keyword evidence="6" id="KW-1185">Reference proteome</keyword>
<dbReference type="CDD" id="cd05401">
    <property type="entry name" value="NT_GlnE_GlnD_like"/>
    <property type="match status" value="1"/>
</dbReference>
<dbReference type="InterPro" id="IPR051257">
    <property type="entry name" value="Diverse_CBS-Domain"/>
</dbReference>
<name>A0A1E5FZ65_9FIRM</name>
<dbReference type="SUPFAM" id="SSF81301">
    <property type="entry name" value="Nucleotidyltransferase"/>
    <property type="match status" value="1"/>
</dbReference>
<proteinExistence type="predicted"/>
<dbReference type="Pfam" id="PF03445">
    <property type="entry name" value="DUF294"/>
    <property type="match status" value="1"/>
</dbReference>
<gene>
    <name evidence="5" type="ORF">BHF68_10735</name>
</gene>
<comment type="caution">
    <text evidence="5">The sequence shown here is derived from an EMBL/GenBank/DDBJ whole genome shotgun (WGS) entry which is preliminary data.</text>
</comment>
<feature type="domain" description="CBS" evidence="4">
    <location>
        <begin position="250"/>
        <end position="306"/>
    </location>
</feature>
<feature type="domain" description="CBS" evidence="4">
    <location>
        <begin position="186"/>
        <end position="242"/>
    </location>
</feature>
<evidence type="ECO:0000313" key="6">
    <source>
        <dbReference type="Proteomes" id="UP000094296"/>
    </source>
</evidence>
<evidence type="ECO:0000256" key="2">
    <source>
        <dbReference type="PROSITE-ProRule" id="PRU00703"/>
    </source>
</evidence>
<dbReference type="SMART" id="SM00100">
    <property type="entry name" value="cNMP"/>
    <property type="match status" value="1"/>
</dbReference>
<dbReference type="InterPro" id="IPR018821">
    <property type="entry name" value="DUF294_put_nucleoTrafse_sb-bd"/>
</dbReference>
<keyword evidence="1 2" id="KW-0129">CBS domain</keyword>
<dbReference type="SMART" id="SM00116">
    <property type="entry name" value="CBS"/>
    <property type="match status" value="2"/>
</dbReference>
<dbReference type="AlphaFoldDB" id="A0A1E5FZ65"/>
<dbReference type="STRING" id="766136.BHF68_10735"/>
<evidence type="ECO:0000259" key="3">
    <source>
        <dbReference type="PROSITE" id="PS50042"/>
    </source>
</evidence>
<sequence>MNHQSNNNSNIATKIDYELLLKHPLFIGVSIEQLKLMLQYCEVRSYSRSEKVLYAKSPRDGIILLLQGMVEVFVEHDETGKEDVIEAIYANDIFGLSCIADFLGETQQGIHLENNVEVRAVEDSVCLKIPFNVLEIRWAEESVRDYLIRKLSVRIRDVYATLAEHIQLAKQWGDSETFTKRVQDFMTNNVVAVDHSEDIQYVAKKMVDAKVSSIVVMENEQLVGLITEKDLVKRIIASGNDYSQPIHKIMTLSPPTVNKHAFYYEALSLFLTENIRHLPVVEDNKVIGLVTLSDLFRRKNRGTIKILQTIEESTEDNLADVKKAIYDVLNSLIADGIPVTHTLETITNLYDRLVKHCIDLAINSLDRQGNGKPPVPFCWFQMGSAGRREQFILTDQDHFLVYKEIDEMQGDPQSEAQNEQAEWYFSLLGEEIVKYLEMAGYKRCRGDMMANNPIWRGSLSRWEERLRSWMLRSTNEKLMIANNFFSYRFVYGDQRLYEDFLQVIKQQTSRSSIFLYRLAELEKLNPVSQLGAPIRSLFGFERKQIDLKKEALFQFHHAIQILSLRHGIIEGTPLQRIKQLVNKQVMTKEFSEDILAAYASVMKVRVEQAWIRYRKNETNLSVIPFNQLRTRDKEELNSALKVMRSLQTHLLTEFGL</sequence>
<evidence type="ECO:0000259" key="4">
    <source>
        <dbReference type="PROSITE" id="PS51371"/>
    </source>
</evidence>
<dbReference type="Proteomes" id="UP000094296">
    <property type="component" value="Unassembled WGS sequence"/>
</dbReference>
<dbReference type="Gene3D" id="3.10.580.10">
    <property type="entry name" value="CBS-domain"/>
    <property type="match status" value="1"/>
</dbReference>